<dbReference type="Proteomes" id="UP000550260">
    <property type="component" value="Unassembled WGS sequence"/>
</dbReference>
<gene>
    <name evidence="1" type="ORF">H5411_39760</name>
</gene>
<evidence type="ECO:0000313" key="1">
    <source>
        <dbReference type="EMBL" id="MBB2505248.1"/>
    </source>
</evidence>
<proteinExistence type="predicted"/>
<sequence length="127" mass="13876">MTEPSGDLETRVAALEARVGELAERVQRSEQDAAAARVLAGGADRDVEQIRGEIRDFRQATTSSFNALREDLADLRTHVDDRFTKVDRGFTEMRGKFDATAAGQQQIVDLLNTLIAQQGGDQPDATS</sequence>
<reference evidence="1 2" key="1">
    <citation type="submission" date="2020-08" db="EMBL/GenBank/DDBJ databases">
        <title>Amycolatopsis echigonensis JCM 21831.</title>
        <authorList>
            <person name="Tedsree N."/>
            <person name="Kuncharoen N."/>
            <person name="Likhitwitayawuid K."/>
            <person name="Tanasupawat S."/>
        </authorList>
    </citation>
    <scope>NUCLEOTIDE SEQUENCE [LARGE SCALE GENOMIC DNA]</scope>
    <source>
        <strain evidence="1 2">JCM 21831</strain>
    </source>
</reference>
<dbReference type="Gene3D" id="1.20.58.130">
    <property type="match status" value="1"/>
</dbReference>
<name>A0A8E2BAM2_9PSEU</name>
<accession>A0A8E2BAM2</accession>
<dbReference type="EMBL" id="JACJHR010000096">
    <property type="protein sequence ID" value="MBB2505248.1"/>
    <property type="molecule type" value="Genomic_DNA"/>
</dbReference>
<protein>
    <submittedName>
        <fullName evidence="1">Uncharacterized protein</fullName>
    </submittedName>
</protein>
<dbReference type="AlphaFoldDB" id="A0A8E2BAM2"/>
<organism evidence="1 2">
    <name type="scientific">Amycolatopsis echigonensis</name>
    <dbReference type="NCBI Taxonomy" id="2576905"/>
    <lineage>
        <taxon>Bacteria</taxon>
        <taxon>Bacillati</taxon>
        <taxon>Actinomycetota</taxon>
        <taxon>Actinomycetes</taxon>
        <taxon>Pseudonocardiales</taxon>
        <taxon>Pseudonocardiaceae</taxon>
        <taxon>Amycolatopsis</taxon>
    </lineage>
</organism>
<comment type="caution">
    <text evidence="1">The sequence shown here is derived from an EMBL/GenBank/DDBJ whole genome shotgun (WGS) entry which is preliminary data.</text>
</comment>
<evidence type="ECO:0000313" key="2">
    <source>
        <dbReference type="Proteomes" id="UP000550260"/>
    </source>
</evidence>
<dbReference type="RefSeq" id="WP_183126788.1">
    <property type="nucleotide sequence ID" value="NZ_JACJHR010000096.1"/>
</dbReference>